<dbReference type="Gene3D" id="2.130.10.10">
    <property type="entry name" value="YVTN repeat-like/Quinoprotein amine dehydrogenase"/>
    <property type="match status" value="1"/>
</dbReference>
<dbReference type="OrthoDB" id="1016457at2"/>
<proteinExistence type="predicted"/>
<dbReference type="InterPro" id="IPR052956">
    <property type="entry name" value="Mesenchyme-surface_protein"/>
</dbReference>
<name>A0A6I3M3Z1_9MICO</name>
<feature type="signal peptide" evidence="2">
    <location>
        <begin position="1"/>
        <end position="26"/>
    </location>
</feature>
<evidence type="ECO:0000256" key="1">
    <source>
        <dbReference type="SAM" id="MobiDB-lite"/>
    </source>
</evidence>
<dbReference type="AlphaFoldDB" id="A0A6I3M3Z1"/>
<dbReference type="Proteomes" id="UP000433071">
    <property type="component" value="Unassembled WGS sequence"/>
</dbReference>
<keyword evidence="5" id="KW-1185">Reference proteome</keyword>
<feature type="compositionally biased region" description="Basic and acidic residues" evidence="1">
    <location>
        <begin position="451"/>
        <end position="463"/>
    </location>
</feature>
<dbReference type="Pfam" id="PF22494">
    <property type="entry name" value="choice_anch_I"/>
    <property type="match status" value="1"/>
</dbReference>
<reference evidence="4 5" key="1">
    <citation type="submission" date="2019-11" db="EMBL/GenBank/DDBJ databases">
        <title>Agromyces kandeliae sp. nov., isolated from mangrove soil.</title>
        <authorList>
            <person name="Wang R."/>
        </authorList>
    </citation>
    <scope>NUCLEOTIDE SEQUENCE [LARGE SCALE GENOMIC DNA]</scope>
    <source>
        <strain evidence="4 5">JCM 11433</strain>
    </source>
</reference>
<comment type="caution">
    <text evidence="4">The sequence shown here is derived from an EMBL/GenBank/DDBJ whole genome shotgun (WGS) entry which is preliminary data.</text>
</comment>
<organism evidence="4 5">
    <name type="scientific">Agromyces bracchium</name>
    <dbReference type="NCBI Taxonomy" id="88376"/>
    <lineage>
        <taxon>Bacteria</taxon>
        <taxon>Bacillati</taxon>
        <taxon>Actinomycetota</taxon>
        <taxon>Actinomycetes</taxon>
        <taxon>Micrococcales</taxon>
        <taxon>Microbacteriaceae</taxon>
        <taxon>Agromyces</taxon>
    </lineage>
</organism>
<evidence type="ECO:0000313" key="4">
    <source>
        <dbReference type="EMBL" id="MTH67601.1"/>
    </source>
</evidence>
<dbReference type="InterPro" id="IPR015943">
    <property type="entry name" value="WD40/YVTN_repeat-like_dom_sf"/>
</dbReference>
<dbReference type="InterPro" id="IPR011048">
    <property type="entry name" value="Haem_d1_sf"/>
</dbReference>
<dbReference type="NCBIfam" id="NF038117">
    <property type="entry name" value="choice_anch_I"/>
    <property type="match status" value="1"/>
</dbReference>
<gene>
    <name evidence="4" type="ORF">GJ743_04345</name>
</gene>
<dbReference type="SUPFAM" id="SSF51004">
    <property type="entry name" value="C-terminal (heme d1) domain of cytochrome cd1-nitrite reductase"/>
    <property type="match status" value="1"/>
</dbReference>
<protein>
    <submittedName>
        <fullName evidence="4">Alkaline phosphatase</fullName>
    </submittedName>
</protein>
<dbReference type="EMBL" id="WMLB01000013">
    <property type="protein sequence ID" value="MTH67601.1"/>
    <property type="molecule type" value="Genomic_DNA"/>
</dbReference>
<dbReference type="PANTHER" id="PTHR46928">
    <property type="entry name" value="MESENCHYME-SPECIFIC CELL SURFACE GLYCOPROTEIN"/>
    <property type="match status" value="1"/>
</dbReference>
<feature type="region of interest" description="Disordered" evidence="1">
    <location>
        <begin position="443"/>
        <end position="465"/>
    </location>
</feature>
<feature type="domain" description="Choice-of-anchor I" evidence="3">
    <location>
        <begin position="69"/>
        <end position="563"/>
    </location>
</feature>
<dbReference type="RefSeq" id="WP_155050712.1">
    <property type="nucleotide sequence ID" value="NZ_BAAAIB010000010.1"/>
</dbReference>
<evidence type="ECO:0000313" key="5">
    <source>
        <dbReference type="Proteomes" id="UP000433071"/>
    </source>
</evidence>
<dbReference type="PANTHER" id="PTHR46928:SF1">
    <property type="entry name" value="MESENCHYME-SPECIFIC CELL SURFACE GLYCOPROTEIN"/>
    <property type="match status" value="1"/>
</dbReference>
<sequence length="567" mass="59314">MLSTRPRLRRAAAPILVGAIAAGCLAAAPATALPVRTAVVDAPLEVATGDAALTLSPVGTYETGVFDESAAEIVAAYDGRLYVVNAQAGLVEVLDVKKPSKPKKLGEVVSDGIANSVAIRADGLGVVAVEDADDKTAPGRVVFFDATKKKPRVLGSVEVGSLPDMVAISEDGTRAVVANEGEPTDDFSTDPEGSVAVIDLPATVSAATQDEVRTADFHEFEEGGSKPLPEDVRVFGPAPEADLPVSRNLEPEYVAVDGDTAYVALQEANAFAVVDLDSATVEEIRPLGFVDHSEAGHGIDASDRDPQDAPTFTVRTFEGLKGMYLPDGLVAYQAAGETYLVSANEGDAREWGDYVEPARVKDLGDDGLAPVCETSPAAALTGDADLGRLNVSTAMGLSADGSCYEELYAFGSRSFSIWTTGGEQVFDSGEDFERITHEAAPEFFNSNHGESNLEGRSEDKGPEPESLAIGEVDGRTYAFIGFERVGGVIVYDITDPAASTFVAYLNNRDFSVSVEDDGVERLSEAGDLGPEGLTFIPAETSPTGAPMLAVANEVSGTTTLYEIDAIS</sequence>
<dbReference type="InterPro" id="IPR055188">
    <property type="entry name" value="Choice_anch_I"/>
</dbReference>
<evidence type="ECO:0000259" key="3">
    <source>
        <dbReference type="Pfam" id="PF22494"/>
    </source>
</evidence>
<accession>A0A6I3M3Z1</accession>
<dbReference type="PROSITE" id="PS51257">
    <property type="entry name" value="PROKAR_LIPOPROTEIN"/>
    <property type="match status" value="1"/>
</dbReference>
<keyword evidence="2" id="KW-0732">Signal</keyword>
<evidence type="ECO:0000256" key="2">
    <source>
        <dbReference type="SAM" id="SignalP"/>
    </source>
</evidence>
<feature type="chain" id="PRO_5038459953" evidence="2">
    <location>
        <begin position="27"/>
        <end position="567"/>
    </location>
</feature>